<dbReference type="PRINTS" id="PR01438">
    <property type="entry name" value="UNVRSLSTRESS"/>
</dbReference>
<dbReference type="RefSeq" id="WP_182538452.1">
    <property type="nucleotide sequence ID" value="NZ_JACGXA010000001.1"/>
</dbReference>
<gene>
    <name evidence="3" type="ORF">FB382_001748</name>
</gene>
<sequence length="301" mass="32422">MTDRSALPVLVAVDDPENFDAALHFAAREATTRGSALEILHAYHVSLTGPENALLDFGTAEKLADETLRLAVEHATNVLGNQVEVTGTLIRGPVVQSIVDVSAESRLVVLQRRDLSRLDRIVTRSTSSGVAAHAHTPVAVVPEGWAPVDGPDPVVTVGVDVPARGHDILRQALAEARSRRATLRVVHTWWSPGYFDDIEMDRVGSAGWATEVAQELQSVVDELHADFGDVPVTIETQHGRPADSLVEASRTSVLVVIGRHDPLVPMGSHLGPVARTVLRAAECPVLLVAPSDKHRGWRRAE</sequence>
<evidence type="ECO:0000313" key="3">
    <source>
        <dbReference type="EMBL" id="MBA8803457.1"/>
    </source>
</evidence>
<evidence type="ECO:0000313" key="4">
    <source>
        <dbReference type="Proteomes" id="UP000580910"/>
    </source>
</evidence>
<organism evidence="3 4">
    <name type="scientific">Nocardioides ginsengisegetis</name>
    <dbReference type="NCBI Taxonomy" id="661491"/>
    <lineage>
        <taxon>Bacteria</taxon>
        <taxon>Bacillati</taxon>
        <taxon>Actinomycetota</taxon>
        <taxon>Actinomycetes</taxon>
        <taxon>Propionibacteriales</taxon>
        <taxon>Nocardioidaceae</taxon>
        <taxon>Nocardioides</taxon>
    </lineage>
</organism>
<evidence type="ECO:0000256" key="1">
    <source>
        <dbReference type="ARBA" id="ARBA00008791"/>
    </source>
</evidence>
<dbReference type="Pfam" id="PF00582">
    <property type="entry name" value="Usp"/>
    <property type="match status" value="2"/>
</dbReference>
<evidence type="ECO:0000259" key="2">
    <source>
        <dbReference type="Pfam" id="PF00582"/>
    </source>
</evidence>
<dbReference type="InterPro" id="IPR014729">
    <property type="entry name" value="Rossmann-like_a/b/a_fold"/>
</dbReference>
<name>A0A7W3P9I1_9ACTN</name>
<dbReference type="SUPFAM" id="SSF52402">
    <property type="entry name" value="Adenine nucleotide alpha hydrolases-like"/>
    <property type="match status" value="2"/>
</dbReference>
<proteinExistence type="inferred from homology"/>
<feature type="domain" description="UspA" evidence="2">
    <location>
        <begin position="155"/>
        <end position="288"/>
    </location>
</feature>
<comment type="similarity">
    <text evidence="1">Belongs to the universal stress protein A family.</text>
</comment>
<comment type="caution">
    <text evidence="3">The sequence shown here is derived from an EMBL/GenBank/DDBJ whole genome shotgun (WGS) entry which is preliminary data.</text>
</comment>
<dbReference type="InterPro" id="IPR006015">
    <property type="entry name" value="Universal_stress_UspA"/>
</dbReference>
<dbReference type="PANTHER" id="PTHR46268">
    <property type="entry name" value="STRESS RESPONSE PROTEIN NHAX"/>
    <property type="match status" value="1"/>
</dbReference>
<dbReference type="Proteomes" id="UP000580910">
    <property type="component" value="Unassembled WGS sequence"/>
</dbReference>
<dbReference type="AlphaFoldDB" id="A0A7W3P9I1"/>
<feature type="domain" description="UspA" evidence="2">
    <location>
        <begin position="9"/>
        <end position="142"/>
    </location>
</feature>
<protein>
    <submittedName>
        <fullName evidence="3">Nucleotide-binding universal stress UspA family protein</fullName>
    </submittedName>
</protein>
<keyword evidence="4" id="KW-1185">Reference proteome</keyword>
<dbReference type="Gene3D" id="3.40.50.620">
    <property type="entry name" value="HUPs"/>
    <property type="match status" value="2"/>
</dbReference>
<reference evidence="3 4" key="1">
    <citation type="submission" date="2020-07" db="EMBL/GenBank/DDBJ databases">
        <title>Sequencing the genomes of 1000 actinobacteria strains.</title>
        <authorList>
            <person name="Klenk H.-P."/>
        </authorList>
    </citation>
    <scope>NUCLEOTIDE SEQUENCE [LARGE SCALE GENOMIC DNA]</scope>
    <source>
        <strain evidence="3 4">DSM 21349</strain>
    </source>
</reference>
<accession>A0A7W3P9I1</accession>
<dbReference type="PANTHER" id="PTHR46268:SF6">
    <property type="entry name" value="UNIVERSAL STRESS PROTEIN UP12"/>
    <property type="match status" value="1"/>
</dbReference>
<dbReference type="EMBL" id="JACGXA010000001">
    <property type="protein sequence ID" value="MBA8803457.1"/>
    <property type="molecule type" value="Genomic_DNA"/>
</dbReference>
<dbReference type="InterPro" id="IPR006016">
    <property type="entry name" value="UspA"/>
</dbReference>